<name>A0ABQ1TEX3_9BACT</name>
<dbReference type="RefSeq" id="WP_188809860.1">
    <property type="nucleotide sequence ID" value="NZ_BMHT01000001.1"/>
</dbReference>
<comment type="caution">
    <text evidence="1">The sequence shown here is derived from an EMBL/GenBank/DDBJ whole genome shotgun (WGS) entry which is preliminary data.</text>
</comment>
<dbReference type="Proteomes" id="UP000632273">
    <property type="component" value="Unassembled WGS sequence"/>
</dbReference>
<keyword evidence="2" id="KW-1185">Reference proteome</keyword>
<evidence type="ECO:0000313" key="1">
    <source>
        <dbReference type="EMBL" id="GGE93845.1"/>
    </source>
</evidence>
<organism evidence="1 2">
    <name type="scientific">Hymenobacter cavernae</name>
    <dbReference type="NCBI Taxonomy" id="2044852"/>
    <lineage>
        <taxon>Bacteria</taxon>
        <taxon>Pseudomonadati</taxon>
        <taxon>Bacteroidota</taxon>
        <taxon>Cytophagia</taxon>
        <taxon>Cytophagales</taxon>
        <taxon>Hymenobacteraceae</taxon>
        <taxon>Hymenobacter</taxon>
    </lineage>
</organism>
<evidence type="ECO:0000313" key="2">
    <source>
        <dbReference type="Proteomes" id="UP000632273"/>
    </source>
</evidence>
<reference evidence="2" key="1">
    <citation type="journal article" date="2019" name="Int. J. Syst. Evol. Microbiol.">
        <title>The Global Catalogue of Microorganisms (GCM) 10K type strain sequencing project: providing services to taxonomists for standard genome sequencing and annotation.</title>
        <authorList>
            <consortium name="The Broad Institute Genomics Platform"/>
            <consortium name="The Broad Institute Genome Sequencing Center for Infectious Disease"/>
            <person name="Wu L."/>
            <person name="Ma J."/>
        </authorList>
    </citation>
    <scope>NUCLEOTIDE SEQUENCE [LARGE SCALE GENOMIC DNA]</scope>
    <source>
        <strain evidence="2">CGMCC 1.15197</strain>
    </source>
</reference>
<accession>A0ABQ1TEX3</accession>
<proteinExistence type="predicted"/>
<dbReference type="EMBL" id="BMHT01000001">
    <property type="protein sequence ID" value="GGE93845.1"/>
    <property type="molecule type" value="Genomic_DNA"/>
</dbReference>
<sequence>MPSSSAAQPSDFFYQKTEAELRYLVQHPDFYHPDVVAAARRELHRRGVNTPTEAAPPAPSAEPEFAELPAERRWAAPAAGLGLLLLALLGWRSYEGARPAAPKATKPLPATLQAVALRPLRSFDSLTTVQVRQQKVLLSAADRIDTTATRKYLLLARRYWTAENQAEYIYTLAAQNQTDDRFAGLLRLNAEQWHSFTGVLGYNHKLRPAMQQKLALMNRAADLRMAVINQLAFRSTQGLPLLIAPMQTSRDSAFYLRQMVLGIPANQRIVPGSVPLEQPAAEDQAAAQLVTTLPAPQAGQNPVYVLDGEVLHSNPGTGEPPTVVQQLPPESLGRIVVLKPALAVREFGPQAHDGAVVIYTKATLRSMQDEPAD</sequence>
<protein>
    <submittedName>
        <fullName evidence="1">Uncharacterized protein</fullName>
    </submittedName>
</protein>
<gene>
    <name evidence="1" type="ORF">GCM10011383_00660</name>
</gene>